<accession>A0A0A1MYS0</accession>
<reference evidence="1 2" key="1">
    <citation type="submission" date="2014-11" db="EMBL/GenBank/DDBJ databases">
        <authorList>
            <person name="Urmite Genomes Urmite Genomes"/>
        </authorList>
    </citation>
    <scope>NUCLEOTIDE SEQUENCE [LARGE SCALE GENOMIC DNA]</scope>
    <source>
        <strain evidence="1 2">Oc5</strain>
    </source>
</reference>
<proteinExistence type="predicted"/>
<keyword evidence="2" id="KW-1185">Reference proteome</keyword>
<organism evidence="1 2">
    <name type="scientific">Oceanobacillus oncorhynchi</name>
    <dbReference type="NCBI Taxonomy" id="545501"/>
    <lineage>
        <taxon>Bacteria</taxon>
        <taxon>Bacillati</taxon>
        <taxon>Bacillota</taxon>
        <taxon>Bacilli</taxon>
        <taxon>Bacillales</taxon>
        <taxon>Bacillaceae</taxon>
        <taxon>Oceanobacillus</taxon>
    </lineage>
</organism>
<dbReference type="AlphaFoldDB" id="A0A0A1MYS0"/>
<protein>
    <submittedName>
        <fullName evidence="1">Uncharacterized protein</fullName>
    </submittedName>
</protein>
<dbReference type="EMBL" id="CDGG01000001">
    <property type="protein sequence ID" value="CEI83906.1"/>
    <property type="molecule type" value="Genomic_DNA"/>
</dbReference>
<dbReference type="Proteomes" id="UP000040453">
    <property type="component" value="Unassembled WGS sequence"/>
</dbReference>
<evidence type="ECO:0000313" key="2">
    <source>
        <dbReference type="Proteomes" id="UP000040453"/>
    </source>
</evidence>
<gene>
    <name evidence="1" type="ORF">BN997_03832</name>
</gene>
<evidence type="ECO:0000313" key="1">
    <source>
        <dbReference type="EMBL" id="CEI83906.1"/>
    </source>
</evidence>
<name>A0A0A1MYS0_9BACI</name>
<sequence>MLNALQEITLFPGIPLTSNPDTRPRAVHGKEVILFS</sequence>